<keyword evidence="6" id="KW-1185">Reference proteome</keyword>
<keyword evidence="1 3" id="KW-0853">WD repeat</keyword>
<evidence type="ECO:0000313" key="6">
    <source>
        <dbReference type="Proteomes" id="UP001165289"/>
    </source>
</evidence>
<proteinExistence type="predicted"/>
<feature type="repeat" description="WD" evidence="3">
    <location>
        <begin position="131"/>
        <end position="153"/>
    </location>
</feature>
<dbReference type="Proteomes" id="UP001165289">
    <property type="component" value="Unassembled WGS sequence"/>
</dbReference>
<comment type="caution">
    <text evidence="5">The sequence shown here is derived from an EMBL/GenBank/DDBJ whole genome shotgun (WGS) entry which is preliminary data.</text>
</comment>
<dbReference type="PROSITE" id="PS00678">
    <property type="entry name" value="WD_REPEATS_1"/>
    <property type="match status" value="1"/>
</dbReference>
<keyword evidence="2" id="KW-0677">Repeat</keyword>
<dbReference type="InterPro" id="IPR050505">
    <property type="entry name" value="WDR55/POC1"/>
</dbReference>
<evidence type="ECO:0000313" key="5">
    <source>
        <dbReference type="EMBL" id="KAI6661573.1"/>
    </source>
</evidence>
<evidence type="ECO:0000256" key="2">
    <source>
        <dbReference type="ARBA" id="ARBA00022737"/>
    </source>
</evidence>
<dbReference type="SMART" id="SM00256">
    <property type="entry name" value="FBOX"/>
    <property type="match status" value="1"/>
</dbReference>
<evidence type="ECO:0000256" key="3">
    <source>
        <dbReference type="PROSITE-ProRule" id="PRU00221"/>
    </source>
</evidence>
<dbReference type="Gene3D" id="1.20.1280.50">
    <property type="match status" value="1"/>
</dbReference>
<gene>
    <name evidence="5" type="ORF">LOD99_13446</name>
</gene>
<name>A0AAV7KKI2_9METZ</name>
<feature type="domain" description="F-box" evidence="4">
    <location>
        <begin position="9"/>
        <end position="55"/>
    </location>
</feature>
<dbReference type="Pfam" id="PF00400">
    <property type="entry name" value="WD40"/>
    <property type="match status" value="2"/>
</dbReference>
<dbReference type="PANTHER" id="PTHR44019:SF17">
    <property type="entry name" value="F-BOX_WD REPEAT-CONTAINING PROTEIN 12"/>
    <property type="match status" value="1"/>
</dbReference>
<dbReference type="InterPro" id="IPR036322">
    <property type="entry name" value="WD40_repeat_dom_sf"/>
</dbReference>
<dbReference type="Gene3D" id="2.130.10.10">
    <property type="entry name" value="YVTN repeat-like/Quinoprotein amine dehydrogenase"/>
    <property type="match status" value="2"/>
</dbReference>
<dbReference type="PROSITE" id="PS50181">
    <property type="entry name" value="FBOX"/>
    <property type="match status" value="1"/>
</dbReference>
<dbReference type="EMBL" id="JAKMXF010000011">
    <property type="protein sequence ID" value="KAI6661573.1"/>
    <property type="molecule type" value="Genomic_DNA"/>
</dbReference>
<protein>
    <submittedName>
        <fullName evidence="5">F-box/WD repeat-containing protein 12 isoform X1</fullName>
    </submittedName>
</protein>
<dbReference type="SMART" id="SM00320">
    <property type="entry name" value="WD40"/>
    <property type="match status" value="5"/>
</dbReference>
<dbReference type="Pfam" id="PF12937">
    <property type="entry name" value="F-box-like"/>
    <property type="match status" value="1"/>
</dbReference>
<dbReference type="SUPFAM" id="SSF81383">
    <property type="entry name" value="F-box domain"/>
    <property type="match status" value="1"/>
</dbReference>
<dbReference type="PROSITE" id="PS50082">
    <property type="entry name" value="WD_REPEATS_2"/>
    <property type="match status" value="1"/>
</dbReference>
<dbReference type="InterPro" id="IPR015943">
    <property type="entry name" value="WD40/YVTN_repeat-like_dom_sf"/>
</dbReference>
<dbReference type="SUPFAM" id="SSF50978">
    <property type="entry name" value="WD40 repeat-like"/>
    <property type="match status" value="1"/>
</dbReference>
<accession>A0AAV7KKI2</accession>
<sequence>MAEEILLTECPILNLPLDILLSICEYLEDRDILKLGRTCYTFYEITQNNFVWRVLSLQRWGFCNIQSTPSCNFRWKSYYSKRRTVEVKMDGGRSGNFQVKTLRGHDELITGSLYVKLGANAEIDEFKLSNVVSAADDGTVRLWDVDSKKCISLCKIDSPVKCIVNSPDMSEIIAGDEMGRITRLKLPSLEIVKGHETNSPIFSLQYIKSCVKGNCDLFLSAHKDGSVLFWKDFENNDTVDPYRTVHTGGYYPDGGKDQLKILVNANQTKVVIFASDKDDLDVLDFAKTSTECTEAECLITRLLLADHVLDGGWIKVSKTPLFICLSFGQISLFEIDNSKNMLGQWIHPIDKYSFHNFSCLSMCPGHDFIVGGRDGEVQQYTINSKNKIELIKQFHDHKGYVNAVFATSYRVMSCSDDFSIRVYVWKKEGGRKVLESRYTLLGGSLALNPFPRLTHVVHDQVSCVGTNGKLLKVYVFQD</sequence>
<dbReference type="AlphaFoldDB" id="A0AAV7KKI2"/>
<dbReference type="InterPro" id="IPR019775">
    <property type="entry name" value="WD40_repeat_CS"/>
</dbReference>
<dbReference type="InterPro" id="IPR036047">
    <property type="entry name" value="F-box-like_dom_sf"/>
</dbReference>
<dbReference type="PANTHER" id="PTHR44019">
    <property type="entry name" value="WD REPEAT-CONTAINING PROTEIN 55"/>
    <property type="match status" value="1"/>
</dbReference>
<reference evidence="5 6" key="1">
    <citation type="journal article" date="2023" name="BMC Biol.">
        <title>The compact genome of the sponge Oopsacas minuta (Hexactinellida) is lacking key metazoan core genes.</title>
        <authorList>
            <person name="Santini S."/>
            <person name="Schenkelaars Q."/>
            <person name="Jourda C."/>
            <person name="Duchesne M."/>
            <person name="Belahbib H."/>
            <person name="Rocher C."/>
            <person name="Selva M."/>
            <person name="Riesgo A."/>
            <person name="Vervoort M."/>
            <person name="Leys S.P."/>
            <person name="Kodjabachian L."/>
            <person name="Le Bivic A."/>
            <person name="Borchiellini C."/>
            <person name="Claverie J.M."/>
            <person name="Renard E."/>
        </authorList>
    </citation>
    <scope>NUCLEOTIDE SEQUENCE [LARGE SCALE GENOMIC DNA]</scope>
    <source>
        <strain evidence="5">SPO-2</strain>
    </source>
</reference>
<organism evidence="5 6">
    <name type="scientific">Oopsacas minuta</name>
    <dbReference type="NCBI Taxonomy" id="111878"/>
    <lineage>
        <taxon>Eukaryota</taxon>
        <taxon>Metazoa</taxon>
        <taxon>Porifera</taxon>
        <taxon>Hexactinellida</taxon>
        <taxon>Hexasterophora</taxon>
        <taxon>Lyssacinosida</taxon>
        <taxon>Leucopsacidae</taxon>
        <taxon>Oopsacas</taxon>
    </lineage>
</organism>
<evidence type="ECO:0000256" key="1">
    <source>
        <dbReference type="ARBA" id="ARBA00022574"/>
    </source>
</evidence>
<dbReference type="InterPro" id="IPR001810">
    <property type="entry name" value="F-box_dom"/>
</dbReference>
<evidence type="ECO:0000259" key="4">
    <source>
        <dbReference type="PROSITE" id="PS50181"/>
    </source>
</evidence>
<dbReference type="InterPro" id="IPR001680">
    <property type="entry name" value="WD40_rpt"/>
</dbReference>